<dbReference type="CDD" id="cd06462">
    <property type="entry name" value="Peptidase_S24_S26"/>
    <property type="match status" value="1"/>
</dbReference>
<dbReference type="PANTHER" id="PTHR40661:SF1">
    <property type="entry name" value="HTH CRO_C1-TYPE DOMAIN-CONTAINING PROTEIN"/>
    <property type="match status" value="1"/>
</dbReference>
<keyword evidence="3" id="KW-0804">Transcription</keyword>
<dbReference type="RefSeq" id="WP_261972785.1">
    <property type="nucleotide sequence ID" value="NZ_CP103460.1"/>
</dbReference>
<dbReference type="Pfam" id="PF00717">
    <property type="entry name" value="Peptidase_S24"/>
    <property type="match status" value="1"/>
</dbReference>
<evidence type="ECO:0000256" key="1">
    <source>
        <dbReference type="ARBA" id="ARBA00023015"/>
    </source>
</evidence>
<dbReference type="Proteomes" id="UP001228636">
    <property type="component" value="Unassembled WGS sequence"/>
</dbReference>
<protein>
    <submittedName>
        <fullName evidence="5">S24 family peptidase</fullName>
    </submittedName>
</protein>
<dbReference type="InterPro" id="IPR015927">
    <property type="entry name" value="Peptidase_S24_S26A/B/C"/>
</dbReference>
<name>A0AAJ1R1G6_9FLAO</name>
<gene>
    <name evidence="5" type="ORF">QWY81_17695</name>
</gene>
<organism evidence="5 6">
    <name type="scientific">Polaribacter sejongensis</name>
    <dbReference type="NCBI Taxonomy" id="985043"/>
    <lineage>
        <taxon>Bacteria</taxon>
        <taxon>Pseudomonadati</taxon>
        <taxon>Bacteroidota</taxon>
        <taxon>Flavobacteriia</taxon>
        <taxon>Flavobacteriales</taxon>
        <taxon>Flavobacteriaceae</taxon>
    </lineage>
</organism>
<evidence type="ECO:0000256" key="3">
    <source>
        <dbReference type="ARBA" id="ARBA00023163"/>
    </source>
</evidence>
<dbReference type="Gene3D" id="2.10.109.10">
    <property type="entry name" value="Umud Fragment, subunit A"/>
    <property type="match status" value="1"/>
</dbReference>
<comment type="caution">
    <text evidence="5">The sequence shown here is derived from an EMBL/GenBank/DDBJ whole genome shotgun (WGS) entry which is preliminary data.</text>
</comment>
<sequence length="259" mass="29501">METIFTNIKERVLEISDFKGIGKEKFFSDLGVTYGNFKGKAKEKALSSDVLAKIVSKYPEINLEWLLLGKGEMSSKKSELDGFVDKIMERETAARNLTREALKNAAQERYSFQEPSEEYETTKKGVPYYDVDFTAGFLEIENSQQTKPDSYISHPFFKNCELVVRASGQSMAKLIRHGDAIGLTRIEDWKNFIPMGEIYAIVTKNNFRMVKIITKGDSDKSYTLISKPTDSKKDEFPPQQISKDQILTIFKVQASAHLF</sequence>
<evidence type="ECO:0000313" key="5">
    <source>
        <dbReference type="EMBL" id="MDN3621305.1"/>
    </source>
</evidence>
<keyword evidence="2" id="KW-0238">DNA-binding</keyword>
<reference evidence="5 6" key="1">
    <citation type="journal article" date="2014" name="Int. J. Syst. Evol. Microbiol.">
        <title>Complete genome sequence of Corynebacterium casei LMG S-19264T (=DSM 44701T), isolated from a smear-ripened cheese.</title>
        <authorList>
            <consortium name="US DOE Joint Genome Institute (JGI-PGF)"/>
            <person name="Walter F."/>
            <person name="Albersmeier A."/>
            <person name="Kalinowski J."/>
            <person name="Ruckert C."/>
        </authorList>
    </citation>
    <scope>NUCLEOTIDE SEQUENCE [LARGE SCALE GENOMIC DNA]</scope>
    <source>
        <strain evidence="5 6">CECT 8670</strain>
    </source>
</reference>
<dbReference type="GO" id="GO:0003677">
    <property type="term" value="F:DNA binding"/>
    <property type="evidence" value="ECO:0007669"/>
    <property type="project" value="UniProtKB-KW"/>
</dbReference>
<dbReference type="PANTHER" id="PTHR40661">
    <property type="match status" value="1"/>
</dbReference>
<dbReference type="EMBL" id="JAUFQH010000022">
    <property type="protein sequence ID" value="MDN3621305.1"/>
    <property type="molecule type" value="Genomic_DNA"/>
</dbReference>
<feature type="domain" description="Peptidase S24/S26A/S26B/S26C" evidence="4">
    <location>
        <begin position="132"/>
        <end position="240"/>
    </location>
</feature>
<dbReference type="AlphaFoldDB" id="A0AAJ1R1G6"/>
<evidence type="ECO:0000259" key="4">
    <source>
        <dbReference type="Pfam" id="PF00717"/>
    </source>
</evidence>
<evidence type="ECO:0000313" key="6">
    <source>
        <dbReference type="Proteomes" id="UP001228636"/>
    </source>
</evidence>
<keyword evidence="1" id="KW-0805">Transcription regulation</keyword>
<accession>A0AAJ1R1G6</accession>
<evidence type="ECO:0000256" key="2">
    <source>
        <dbReference type="ARBA" id="ARBA00023125"/>
    </source>
</evidence>
<proteinExistence type="predicted"/>